<evidence type="ECO:0008006" key="4">
    <source>
        <dbReference type="Google" id="ProtNLM"/>
    </source>
</evidence>
<feature type="compositionally biased region" description="Basic and acidic residues" evidence="1">
    <location>
        <begin position="183"/>
        <end position="192"/>
    </location>
</feature>
<dbReference type="STRING" id="30732.ENSOMEP00000007768"/>
<protein>
    <recommendedName>
        <fullName evidence="4">Neural proliferation, differentiation and control, 1b</fullName>
    </recommendedName>
</protein>
<dbReference type="Proteomes" id="UP000261560">
    <property type="component" value="Unplaced"/>
</dbReference>
<dbReference type="PANTHER" id="PTHR23352:SF2">
    <property type="entry name" value="NEURAL PROLIFERATION DIFFERENTIATION AND CONTROL PROTEIN 1"/>
    <property type="match status" value="1"/>
</dbReference>
<keyword evidence="3" id="KW-1185">Reference proteome</keyword>
<evidence type="ECO:0000313" key="3">
    <source>
        <dbReference type="Proteomes" id="UP000261560"/>
    </source>
</evidence>
<dbReference type="Pfam" id="PF06809">
    <property type="entry name" value="NPDC1"/>
    <property type="match status" value="2"/>
</dbReference>
<reference evidence="2" key="1">
    <citation type="submission" date="2025-08" db="UniProtKB">
        <authorList>
            <consortium name="Ensembl"/>
        </authorList>
    </citation>
    <scope>IDENTIFICATION</scope>
</reference>
<proteinExistence type="predicted"/>
<dbReference type="GO" id="GO:0016020">
    <property type="term" value="C:membrane"/>
    <property type="evidence" value="ECO:0007669"/>
    <property type="project" value="InterPro"/>
</dbReference>
<evidence type="ECO:0000313" key="2">
    <source>
        <dbReference type="Ensembl" id="ENSOMEP00000007768.1"/>
    </source>
</evidence>
<dbReference type="GeneTree" id="ENSGT00940000179831"/>
<dbReference type="OMA" id="RHIYLEF"/>
<dbReference type="PANTHER" id="PTHR23352">
    <property type="entry name" value="NEURAL PROLIFERATION DIFFERENTIATION AND CONTROL PROTEIN-1 NPDC-1 PROTEIN"/>
    <property type="match status" value="1"/>
</dbReference>
<dbReference type="Ensembl" id="ENSOMET00000003576.1">
    <property type="protein sequence ID" value="ENSOMEP00000007768.1"/>
    <property type="gene ID" value="ENSOMEG00000008890.1"/>
</dbReference>
<accession>A0A3B3BRY4</accession>
<reference evidence="2" key="2">
    <citation type="submission" date="2025-09" db="UniProtKB">
        <authorList>
            <consortium name="Ensembl"/>
        </authorList>
    </citation>
    <scope>IDENTIFICATION</scope>
</reference>
<evidence type="ECO:0000256" key="1">
    <source>
        <dbReference type="SAM" id="MobiDB-lite"/>
    </source>
</evidence>
<dbReference type="PaxDb" id="30732-ENSOMEP00000007768"/>
<dbReference type="InterPro" id="IPR009635">
    <property type="entry name" value="NPDC1"/>
</dbReference>
<name>A0A3B3BRY4_ORYME</name>
<dbReference type="AlphaFoldDB" id="A0A3B3BRY4"/>
<organism evidence="2 3">
    <name type="scientific">Oryzias melastigma</name>
    <name type="common">Marine medaka</name>
    <dbReference type="NCBI Taxonomy" id="30732"/>
    <lineage>
        <taxon>Eukaryota</taxon>
        <taxon>Metazoa</taxon>
        <taxon>Chordata</taxon>
        <taxon>Craniata</taxon>
        <taxon>Vertebrata</taxon>
        <taxon>Euteleostomi</taxon>
        <taxon>Actinopterygii</taxon>
        <taxon>Neopterygii</taxon>
        <taxon>Teleostei</taxon>
        <taxon>Neoteleostei</taxon>
        <taxon>Acanthomorphata</taxon>
        <taxon>Ovalentaria</taxon>
        <taxon>Atherinomorphae</taxon>
        <taxon>Beloniformes</taxon>
        <taxon>Adrianichthyidae</taxon>
        <taxon>Oryziinae</taxon>
        <taxon>Oryzias</taxon>
    </lineage>
</organism>
<feature type="region of interest" description="Disordered" evidence="1">
    <location>
        <begin position="183"/>
        <end position="207"/>
    </location>
</feature>
<sequence length="241" mass="27066">MTQYYEVALSFKKVGDPWCRRWRGTRTSVLSSPSVSSTSAGSDLCPRSLDCARAGRHFCQAGTSRCGPCLHPLVEDSRGHCIVRRRHGTSHPELDEEIDFLSAIISEQRTESLDANRTAVVPTSQAHLSSSWAPPTTTNHTPVPHRDPIILPFPSSDRLFVSKCLLLTFKRHIYLEFTRKENEDLHRDEPKVPDSGASTDEENEDGDFTVYECPGLAPTGEMEVKNPLFDDSTLYLQRLHQ</sequence>